<dbReference type="Pfam" id="PF01936">
    <property type="entry name" value="NYN"/>
    <property type="match status" value="1"/>
</dbReference>
<proteinExistence type="predicted"/>
<dbReference type="GO" id="GO:0004540">
    <property type="term" value="F:RNA nuclease activity"/>
    <property type="evidence" value="ECO:0007669"/>
    <property type="project" value="InterPro"/>
</dbReference>
<name>A0A839VDT8_9GAMM</name>
<evidence type="ECO:0000259" key="1">
    <source>
        <dbReference type="Pfam" id="PF01936"/>
    </source>
</evidence>
<gene>
    <name evidence="2" type="ORF">FHR94_003410</name>
</gene>
<comment type="caution">
    <text evidence="2">The sequence shown here is derived from an EMBL/GenBank/DDBJ whole genome shotgun (WGS) entry which is preliminary data.</text>
</comment>
<reference evidence="2 3" key="1">
    <citation type="submission" date="2020-08" db="EMBL/GenBank/DDBJ databases">
        <title>Genomic Encyclopedia of Type Strains, Phase III (KMG-III): the genomes of soil and plant-associated and newly described type strains.</title>
        <authorList>
            <person name="Whitman W."/>
        </authorList>
    </citation>
    <scope>NUCLEOTIDE SEQUENCE [LARGE SCALE GENOMIC DNA]</scope>
    <source>
        <strain evidence="2 3">CECT 7282</strain>
    </source>
</reference>
<organism evidence="2 3">
    <name type="scientific">Halomonas cerina</name>
    <dbReference type="NCBI Taxonomy" id="447424"/>
    <lineage>
        <taxon>Bacteria</taxon>
        <taxon>Pseudomonadati</taxon>
        <taxon>Pseudomonadota</taxon>
        <taxon>Gammaproteobacteria</taxon>
        <taxon>Oceanospirillales</taxon>
        <taxon>Halomonadaceae</taxon>
        <taxon>Halomonas</taxon>
    </lineage>
</organism>
<dbReference type="Proteomes" id="UP000547614">
    <property type="component" value="Unassembled WGS sequence"/>
</dbReference>
<dbReference type="Gene3D" id="3.40.50.1010">
    <property type="entry name" value="5'-nuclease"/>
    <property type="match status" value="1"/>
</dbReference>
<evidence type="ECO:0000313" key="2">
    <source>
        <dbReference type="EMBL" id="MBB3192130.1"/>
    </source>
</evidence>
<feature type="domain" description="NYN" evidence="1">
    <location>
        <begin position="22"/>
        <end position="170"/>
    </location>
</feature>
<dbReference type="InterPro" id="IPR021139">
    <property type="entry name" value="NYN"/>
</dbReference>
<dbReference type="EMBL" id="JACHXP010000022">
    <property type="protein sequence ID" value="MBB3192130.1"/>
    <property type="molecule type" value="Genomic_DNA"/>
</dbReference>
<dbReference type="CDD" id="cd10911">
    <property type="entry name" value="PIN_LabA"/>
    <property type="match status" value="1"/>
</dbReference>
<keyword evidence="3" id="KW-1185">Reference proteome</keyword>
<dbReference type="PANTHER" id="PTHR35458:SF8">
    <property type="entry name" value="SLR0650 PROTEIN"/>
    <property type="match status" value="1"/>
</dbReference>
<dbReference type="AlphaFoldDB" id="A0A839VDT8"/>
<dbReference type="InterPro" id="IPR047140">
    <property type="entry name" value="LabA"/>
</dbReference>
<accession>A0A839VDT8</accession>
<protein>
    <submittedName>
        <fullName evidence="2">Uncharacterized LabA/DUF88 family protein</fullName>
    </submittedName>
</protein>
<dbReference type="PANTHER" id="PTHR35458">
    <property type="entry name" value="SLR0755 PROTEIN"/>
    <property type="match status" value="1"/>
</dbReference>
<evidence type="ECO:0000313" key="3">
    <source>
        <dbReference type="Proteomes" id="UP000547614"/>
    </source>
</evidence>
<sequence length="178" mass="19776">MTRPWMSRPEGRPATTPTRQAVLLLVDVQNLYYTARQAYQAQVDYHALWARATANRQVVKAIAYAIDRGDEKQRRFQNILRNIGFEVRLKPFIQRADGSAKGDWDVGITLDAVKHAGQAEVVVLASGDGDFALLADSLRQAQGVDVEVYGVAPLTADALIQASTRFVPIEGELLLERR</sequence>